<evidence type="ECO:0000313" key="1">
    <source>
        <dbReference type="EMBL" id="JAD16342.1"/>
    </source>
</evidence>
<proteinExistence type="predicted"/>
<dbReference type="AlphaFoldDB" id="A0A0A8XXA0"/>
<name>A0A0A8XXA0_ARUDO</name>
<dbReference type="EMBL" id="GBRH01281553">
    <property type="protein sequence ID" value="JAD16342.1"/>
    <property type="molecule type" value="Transcribed_RNA"/>
</dbReference>
<reference evidence="1" key="1">
    <citation type="submission" date="2014-09" db="EMBL/GenBank/DDBJ databases">
        <authorList>
            <person name="Magalhaes I.L.F."/>
            <person name="Oliveira U."/>
            <person name="Santos F.R."/>
            <person name="Vidigal T.H.D.A."/>
            <person name="Brescovit A.D."/>
            <person name="Santos A.J."/>
        </authorList>
    </citation>
    <scope>NUCLEOTIDE SEQUENCE</scope>
    <source>
        <tissue evidence="1">Shoot tissue taken approximately 20 cm above the soil surface</tissue>
    </source>
</reference>
<organism evidence="1">
    <name type="scientific">Arundo donax</name>
    <name type="common">Giant reed</name>
    <name type="synonym">Donax arundinaceus</name>
    <dbReference type="NCBI Taxonomy" id="35708"/>
    <lineage>
        <taxon>Eukaryota</taxon>
        <taxon>Viridiplantae</taxon>
        <taxon>Streptophyta</taxon>
        <taxon>Embryophyta</taxon>
        <taxon>Tracheophyta</taxon>
        <taxon>Spermatophyta</taxon>
        <taxon>Magnoliopsida</taxon>
        <taxon>Liliopsida</taxon>
        <taxon>Poales</taxon>
        <taxon>Poaceae</taxon>
        <taxon>PACMAD clade</taxon>
        <taxon>Arundinoideae</taxon>
        <taxon>Arundineae</taxon>
        <taxon>Arundo</taxon>
    </lineage>
</organism>
<sequence>MPANLPSLPITPQSKRTKNYWKEKLCSQDLKLQLE</sequence>
<reference evidence="1" key="2">
    <citation type="journal article" date="2015" name="Data Brief">
        <title>Shoot transcriptome of the giant reed, Arundo donax.</title>
        <authorList>
            <person name="Barrero R.A."/>
            <person name="Guerrero F.D."/>
            <person name="Moolhuijzen P."/>
            <person name="Goolsby J.A."/>
            <person name="Tidwell J."/>
            <person name="Bellgard S.E."/>
            <person name="Bellgard M.I."/>
        </authorList>
    </citation>
    <scope>NUCLEOTIDE SEQUENCE</scope>
    <source>
        <tissue evidence="1">Shoot tissue taken approximately 20 cm above the soil surface</tissue>
    </source>
</reference>
<accession>A0A0A8XXA0</accession>
<protein>
    <submittedName>
        <fullName evidence="1">Uncharacterized protein</fullName>
    </submittedName>
</protein>